<dbReference type="OMA" id="FERYSAY"/>
<dbReference type="eggNOG" id="KOG0849">
    <property type="taxonomic scope" value="Eukaryota"/>
</dbReference>
<accession>H0XMX1</accession>
<dbReference type="Gene3D" id="1.10.10.60">
    <property type="entry name" value="Homeodomain-like"/>
    <property type="match status" value="2"/>
</dbReference>
<evidence type="ECO:0000256" key="4">
    <source>
        <dbReference type="ARBA" id="ARBA00023242"/>
    </source>
</evidence>
<dbReference type="PANTHER" id="PTHR46123">
    <property type="entry name" value="MIX-TYPE HOMEOBOX GENE 1-RELATED"/>
    <property type="match status" value="1"/>
</dbReference>
<keyword evidence="3 5" id="KW-0371">Homeobox</keyword>
<evidence type="ECO:0000313" key="8">
    <source>
        <dbReference type="Ensembl" id="ENSOGAP00000017462.1"/>
    </source>
</evidence>
<dbReference type="SMART" id="SM00389">
    <property type="entry name" value="HOX"/>
    <property type="match status" value="2"/>
</dbReference>
<dbReference type="SUPFAM" id="SSF46689">
    <property type="entry name" value="Homeodomain-like"/>
    <property type="match status" value="2"/>
</dbReference>
<comment type="subcellular location">
    <subcellularLocation>
        <location evidence="1 5 6">Nucleus</location>
    </subcellularLocation>
</comment>
<organism evidence="8 9">
    <name type="scientific">Otolemur garnettii</name>
    <name type="common">Small-eared galago</name>
    <name type="synonym">Garnett's greater bushbaby</name>
    <dbReference type="NCBI Taxonomy" id="30611"/>
    <lineage>
        <taxon>Eukaryota</taxon>
        <taxon>Metazoa</taxon>
        <taxon>Chordata</taxon>
        <taxon>Craniata</taxon>
        <taxon>Vertebrata</taxon>
        <taxon>Euteleostomi</taxon>
        <taxon>Mammalia</taxon>
        <taxon>Eutheria</taxon>
        <taxon>Euarchontoglires</taxon>
        <taxon>Primates</taxon>
        <taxon>Strepsirrhini</taxon>
        <taxon>Lorisiformes</taxon>
        <taxon>Galagidae</taxon>
        <taxon>Otolemur</taxon>
    </lineage>
</organism>
<feature type="DNA-binding region" description="Homeobox" evidence="5">
    <location>
        <begin position="84"/>
        <end position="143"/>
    </location>
</feature>
<feature type="DNA-binding region" description="Homeobox" evidence="5">
    <location>
        <begin position="3"/>
        <end position="56"/>
    </location>
</feature>
<evidence type="ECO:0000259" key="7">
    <source>
        <dbReference type="PROSITE" id="PS50071"/>
    </source>
</evidence>
<proteinExistence type="predicted"/>
<sequence length="191" mass="22246">RVFYNQNQKDTLLAWFSCDSCPDKVAREQLAKEIAVLEPKIQNWFKNYRMKQQRQLKSERSSGKEETQKHDHPQCWSLECIPKKAKSDLAATKYQRSKLVQAFERNPFPDIATRTKLAKQIHLGESKIRMWFQNSRSLCQKQSKSEPVPLLIDVPNGTSDQTVQQHQIDLSSLLDGTHLSPNIDFSYVVQW</sequence>
<feature type="domain" description="Homeobox" evidence="7">
    <location>
        <begin position="82"/>
        <end position="142"/>
    </location>
</feature>
<dbReference type="Ensembl" id="ENSOGAT00000025316.1">
    <property type="protein sequence ID" value="ENSOGAP00000017462.1"/>
    <property type="gene ID" value="ENSOGAG00000024320.1"/>
</dbReference>
<dbReference type="InterPro" id="IPR051306">
    <property type="entry name" value="Homeobox_regulator"/>
</dbReference>
<dbReference type="AlphaFoldDB" id="H0XMX1"/>
<dbReference type="InParanoid" id="H0XMX1"/>
<evidence type="ECO:0000256" key="1">
    <source>
        <dbReference type="ARBA" id="ARBA00004123"/>
    </source>
</evidence>
<dbReference type="InterPro" id="IPR009057">
    <property type="entry name" value="Homeodomain-like_sf"/>
</dbReference>
<dbReference type="GO" id="GO:0000977">
    <property type="term" value="F:RNA polymerase II transcription regulatory region sequence-specific DNA binding"/>
    <property type="evidence" value="ECO:0007669"/>
    <property type="project" value="TreeGrafter"/>
</dbReference>
<dbReference type="FunCoup" id="H0XMX1">
    <property type="interactions" value="17"/>
</dbReference>
<dbReference type="Proteomes" id="UP000005225">
    <property type="component" value="Unassembled WGS sequence"/>
</dbReference>
<dbReference type="CDD" id="cd00086">
    <property type="entry name" value="homeodomain"/>
    <property type="match status" value="2"/>
</dbReference>
<dbReference type="GO" id="GO:0000981">
    <property type="term" value="F:DNA-binding transcription factor activity, RNA polymerase II-specific"/>
    <property type="evidence" value="ECO:0007669"/>
    <property type="project" value="TreeGrafter"/>
</dbReference>
<dbReference type="GeneTree" id="ENSGT00940000166442"/>
<reference evidence="8" key="2">
    <citation type="submission" date="2025-08" db="UniProtKB">
        <authorList>
            <consortium name="Ensembl"/>
        </authorList>
    </citation>
    <scope>IDENTIFICATION</scope>
</reference>
<evidence type="ECO:0000256" key="3">
    <source>
        <dbReference type="ARBA" id="ARBA00023155"/>
    </source>
</evidence>
<dbReference type="PROSITE" id="PS50071">
    <property type="entry name" value="HOMEOBOX_2"/>
    <property type="match status" value="2"/>
</dbReference>
<protein>
    <recommendedName>
        <fullName evidence="7">Homeobox domain-containing protein</fullName>
    </recommendedName>
</protein>
<evidence type="ECO:0000256" key="2">
    <source>
        <dbReference type="ARBA" id="ARBA00023125"/>
    </source>
</evidence>
<evidence type="ECO:0000313" key="9">
    <source>
        <dbReference type="Proteomes" id="UP000005225"/>
    </source>
</evidence>
<keyword evidence="2 5" id="KW-0238">DNA-binding</keyword>
<evidence type="ECO:0000256" key="5">
    <source>
        <dbReference type="PROSITE-ProRule" id="PRU00108"/>
    </source>
</evidence>
<keyword evidence="4 5" id="KW-0539">Nucleus</keyword>
<dbReference type="EMBL" id="AAQR03161393">
    <property type="status" value="NOT_ANNOTATED_CDS"/>
    <property type="molecule type" value="Genomic_DNA"/>
</dbReference>
<dbReference type="Pfam" id="PF00046">
    <property type="entry name" value="Homeodomain"/>
    <property type="match status" value="2"/>
</dbReference>
<dbReference type="STRING" id="30611.ENSOGAP00000017462"/>
<feature type="domain" description="Homeobox" evidence="7">
    <location>
        <begin position="1"/>
        <end position="55"/>
    </location>
</feature>
<reference evidence="8" key="3">
    <citation type="submission" date="2025-09" db="UniProtKB">
        <authorList>
            <consortium name="Ensembl"/>
        </authorList>
    </citation>
    <scope>IDENTIFICATION</scope>
</reference>
<dbReference type="PANTHER" id="PTHR46123:SF5">
    <property type="entry name" value="DOUBLE HOMEOBOX PROTEIN B"/>
    <property type="match status" value="1"/>
</dbReference>
<keyword evidence="9" id="KW-1185">Reference proteome</keyword>
<evidence type="ECO:0000256" key="6">
    <source>
        <dbReference type="RuleBase" id="RU000682"/>
    </source>
</evidence>
<dbReference type="GO" id="GO:0005634">
    <property type="term" value="C:nucleus"/>
    <property type="evidence" value="ECO:0007669"/>
    <property type="project" value="UniProtKB-SubCell"/>
</dbReference>
<dbReference type="HOGENOM" id="CLU_049543_1_3_1"/>
<reference evidence="9" key="1">
    <citation type="submission" date="2011-03" db="EMBL/GenBank/DDBJ databases">
        <title>Version 3 of the genome sequence of Otolemur garnettii (Bushbaby).</title>
        <authorList>
            <consortium name="The Broad Institute Genome Sequencing Platform"/>
            <person name="Di Palma F."/>
            <person name="Johnson J."/>
            <person name="Lander E.S."/>
            <person name="Lindblad-Toh K."/>
            <person name="Jaffe D.B."/>
            <person name="Gnerre S."/>
            <person name="MacCallum I."/>
            <person name="Przybylski D."/>
            <person name="Ribeiro F.J."/>
            <person name="Burton J.N."/>
            <person name="Walker B.J."/>
            <person name="Sharpe T."/>
            <person name="Hall G."/>
        </authorList>
    </citation>
    <scope>NUCLEOTIDE SEQUENCE [LARGE SCALE GENOMIC DNA]</scope>
</reference>
<dbReference type="InterPro" id="IPR001356">
    <property type="entry name" value="HD"/>
</dbReference>
<name>H0XMX1_OTOGA</name>